<dbReference type="SUPFAM" id="SSF56436">
    <property type="entry name" value="C-type lectin-like"/>
    <property type="match status" value="1"/>
</dbReference>
<dbReference type="Proteomes" id="UP000239388">
    <property type="component" value="Unassembled WGS sequence"/>
</dbReference>
<evidence type="ECO:0000259" key="2">
    <source>
        <dbReference type="Pfam" id="PF03781"/>
    </source>
</evidence>
<dbReference type="PANTHER" id="PTHR23150">
    <property type="entry name" value="SULFATASE MODIFYING FACTOR 1, 2"/>
    <property type="match status" value="1"/>
</dbReference>
<protein>
    <recommendedName>
        <fullName evidence="2">Sulfatase-modifying factor enzyme-like domain-containing protein</fullName>
    </recommendedName>
</protein>
<organism evidence="3 4">
    <name type="scientific">Blastopirellula marina</name>
    <dbReference type="NCBI Taxonomy" id="124"/>
    <lineage>
        <taxon>Bacteria</taxon>
        <taxon>Pseudomonadati</taxon>
        <taxon>Planctomycetota</taxon>
        <taxon>Planctomycetia</taxon>
        <taxon>Pirellulales</taxon>
        <taxon>Pirellulaceae</taxon>
        <taxon>Blastopirellula</taxon>
    </lineage>
</organism>
<comment type="caution">
    <text evidence="3">The sequence shown here is derived from an EMBL/GenBank/DDBJ whole genome shotgun (WGS) entry which is preliminary data.</text>
</comment>
<dbReference type="InterPro" id="IPR051043">
    <property type="entry name" value="Sulfatase_Mod_Factor_Kinase"/>
</dbReference>
<evidence type="ECO:0000313" key="4">
    <source>
        <dbReference type="Proteomes" id="UP000239388"/>
    </source>
</evidence>
<dbReference type="OrthoDB" id="9812426at2"/>
<dbReference type="RefSeq" id="WP_105355414.1">
    <property type="nucleotide sequence ID" value="NZ_PUIB01000017.1"/>
</dbReference>
<dbReference type="EMBL" id="PUIB01000017">
    <property type="protein sequence ID" value="PQO33723.1"/>
    <property type="molecule type" value="Genomic_DNA"/>
</dbReference>
<dbReference type="InterPro" id="IPR042095">
    <property type="entry name" value="SUMF_sf"/>
</dbReference>
<evidence type="ECO:0000256" key="1">
    <source>
        <dbReference type="SAM" id="MobiDB-lite"/>
    </source>
</evidence>
<feature type="domain" description="Sulfatase-modifying factor enzyme-like" evidence="2">
    <location>
        <begin position="51"/>
        <end position="312"/>
    </location>
</feature>
<dbReference type="InterPro" id="IPR016187">
    <property type="entry name" value="CTDL_fold"/>
</dbReference>
<reference evidence="3 4" key="1">
    <citation type="submission" date="2018-02" db="EMBL/GenBank/DDBJ databases">
        <title>Comparative genomes isolates from brazilian mangrove.</title>
        <authorList>
            <person name="Araujo J.E."/>
            <person name="Taketani R.G."/>
            <person name="Silva M.C.P."/>
            <person name="Loureco M.V."/>
            <person name="Andreote F.D."/>
        </authorList>
    </citation>
    <scope>NUCLEOTIDE SEQUENCE [LARGE SCALE GENOMIC DNA]</scope>
    <source>
        <strain evidence="3 4">NAP PRIS-MGV</strain>
    </source>
</reference>
<accession>A0A2S8FNF1</accession>
<dbReference type="InterPro" id="IPR005532">
    <property type="entry name" value="SUMF_dom"/>
</dbReference>
<proteinExistence type="predicted"/>
<dbReference type="PANTHER" id="PTHR23150:SF19">
    <property type="entry name" value="FORMYLGLYCINE-GENERATING ENZYME"/>
    <property type="match status" value="1"/>
</dbReference>
<dbReference type="GO" id="GO:0120147">
    <property type="term" value="F:formylglycine-generating oxidase activity"/>
    <property type="evidence" value="ECO:0007669"/>
    <property type="project" value="TreeGrafter"/>
</dbReference>
<dbReference type="Gene3D" id="3.90.1580.10">
    <property type="entry name" value="paralog of FGE (formylglycine-generating enzyme)"/>
    <property type="match status" value="1"/>
</dbReference>
<evidence type="ECO:0000313" key="3">
    <source>
        <dbReference type="EMBL" id="PQO33723.1"/>
    </source>
</evidence>
<sequence>MTLGLNKSIGLLAALLILGIAGVTVYRNLGDDPIASPPELAISADEASSPRQSVTIPGGIYLIGHESGPRDVRPSRQIELKPFEIDATEVTNAMFAQFVDETGYLTDAERSGKSLVFDLASQQFTRRQGANWKTPTGPGSSIVGKEDHPVVQVSWYDAQAYAHWAGKSLPTEFQWEAAARGKNLEQDYPWRLTPVSRFPAMANLWEGNFPIHDQGTDGYSGTSPVANYPSAENGLYDLAGNVAEWTSSWYATDSYDRIDIQNPSGPTSGEARVTRGGSWLSSDQTGTSEAMVWYRSKLAPEMSNNFTGFRCVGK</sequence>
<dbReference type="Pfam" id="PF03781">
    <property type="entry name" value="FGE-sulfatase"/>
    <property type="match status" value="1"/>
</dbReference>
<gene>
    <name evidence="3" type="ORF">C5Y98_15940</name>
</gene>
<feature type="region of interest" description="Disordered" evidence="1">
    <location>
        <begin position="260"/>
        <end position="284"/>
    </location>
</feature>
<name>A0A2S8FNF1_9BACT</name>
<dbReference type="AlphaFoldDB" id="A0A2S8FNF1"/>